<feature type="domain" description="Response regulatory" evidence="15">
    <location>
        <begin position="696"/>
        <end position="815"/>
    </location>
</feature>
<feature type="compositionally biased region" description="Low complexity" evidence="12">
    <location>
        <begin position="656"/>
        <end position="686"/>
    </location>
</feature>
<keyword evidence="13" id="KW-0472">Membrane</keyword>
<dbReference type="PROSITE" id="PS50110">
    <property type="entry name" value="RESPONSE_REGULATORY"/>
    <property type="match status" value="2"/>
</dbReference>
<evidence type="ECO:0000256" key="2">
    <source>
        <dbReference type="ARBA" id="ARBA00012438"/>
    </source>
</evidence>
<keyword evidence="13" id="KW-1133">Transmembrane helix</keyword>
<evidence type="ECO:0000313" key="16">
    <source>
        <dbReference type="EMBL" id="TDH37604.1"/>
    </source>
</evidence>
<dbReference type="SMART" id="SM00448">
    <property type="entry name" value="REC"/>
    <property type="match status" value="2"/>
</dbReference>
<keyword evidence="17" id="KW-1185">Reference proteome</keyword>
<dbReference type="RefSeq" id="WP_133282442.1">
    <property type="nucleotide sequence ID" value="NZ_SMSI01000001.1"/>
</dbReference>
<dbReference type="EMBL" id="SMSI01000001">
    <property type="protein sequence ID" value="TDH37604.1"/>
    <property type="molecule type" value="Genomic_DNA"/>
</dbReference>
<feature type="domain" description="Response regulatory" evidence="15">
    <location>
        <begin position="521"/>
        <end position="643"/>
    </location>
</feature>
<dbReference type="CDD" id="cd16922">
    <property type="entry name" value="HATPase_EvgS-ArcB-TorS-like"/>
    <property type="match status" value="1"/>
</dbReference>
<feature type="transmembrane region" description="Helical" evidence="13">
    <location>
        <begin position="12"/>
        <end position="35"/>
    </location>
</feature>
<evidence type="ECO:0000256" key="4">
    <source>
        <dbReference type="ARBA" id="ARBA00022679"/>
    </source>
</evidence>
<dbReference type="CDD" id="cd00082">
    <property type="entry name" value="HisKA"/>
    <property type="match status" value="1"/>
</dbReference>
<dbReference type="PROSITE" id="PS50109">
    <property type="entry name" value="HIS_KIN"/>
    <property type="match status" value="1"/>
</dbReference>
<feature type="modified residue" description="4-aspartylphosphate" evidence="11">
    <location>
        <position position="576"/>
    </location>
</feature>
<keyword evidence="13" id="KW-0812">Transmembrane</keyword>
<keyword evidence="5" id="KW-0547">Nucleotide-binding</keyword>
<evidence type="ECO:0000259" key="15">
    <source>
        <dbReference type="PROSITE" id="PS50110"/>
    </source>
</evidence>
<dbReference type="InterPro" id="IPR001789">
    <property type="entry name" value="Sig_transdc_resp-reg_receiver"/>
</dbReference>
<feature type="modified residue" description="4-aspartylphosphate" evidence="11">
    <location>
        <position position="745"/>
    </location>
</feature>
<dbReference type="Pfam" id="PF02518">
    <property type="entry name" value="HATPase_c"/>
    <property type="match status" value="1"/>
</dbReference>
<dbReference type="GO" id="GO:0005524">
    <property type="term" value="F:ATP binding"/>
    <property type="evidence" value="ECO:0007669"/>
    <property type="project" value="UniProtKB-KW"/>
</dbReference>
<evidence type="ECO:0000256" key="13">
    <source>
        <dbReference type="SAM" id="Phobius"/>
    </source>
</evidence>
<dbReference type="SUPFAM" id="SSF55874">
    <property type="entry name" value="ATPase domain of HSP90 chaperone/DNA topoisomerase II/histidine kinase"/>
    <property type="match status" value="1"/>
</dbReference>
<comment type="catalytic activity">
    <reaction evidence="1">
        <text>ATP + protein L-histidine = ADP + protein N-phospho-L-histidine.</text>
        <dbReference type="EC" id="2.7.13.3"/>
    </reaction>
</comment>
<gene>
    <name evidence="16" type="ORF">E2A64_00185</name>
</gene>
<dbReference type="Pfam" id="PF00072">
    <property type="entry name" value="Response_reg"/>
    <property type="match status" value="2"/>
</dbReference>
<accession>A0A4R5PL07</accession>
<evidence type="ECO:0000256" key="6">
    <source>
        <dbReference type="ARBA" id="ARBA00022777"/>
    </source>
</evidence>
<dbReference type="FunFam" id="3.30.565.10:FF:000010">
    <property type="entry name" value="Sensor histidine kinase RcsC"/>
    <property type="match status" value="1"/>
</dbReference>
<keyword evidence="8" id="KW-0902">Two-component regulatory system</keyword>
<dbReference type="InterPro" id="IPR011006">
    <property type="entry name" value="CheY-like_superfamily"/>
</dbReference>
<organism evidence="16 17">
    <name type="scientific">Pseudohoeflea suaedae</name>
    <dbReference type="NCBI Taxonomy" id="877384"/>
    <lineage>
        <taxon>Bacteria</taxon>
        <taxon>Pseudomonadati</taxon>
        <taxon>Pseudomonadota</taxon>
        <taxon>Alphaproteobacteria</taxon>
        <taxon>Hyphomicrobiales</taxon>
        <taxon>Rhizobiaceae</taxon>
        <taxon>Pseudohoeflea</taxon>
    </lineage>
</organism>
<keyword evidence="3 11" id="KW-0597">Phosphoprotein</keyword>
<evidence type="ECO:0000256" key="11">
    <source>
        <dbReference type="PROSITE-ProRule" id="PRU00169"/>
    </source>
</evidence>
<keyword evidence="6" id="KW-0418">Kinase</keyword>
<dbReference type="GO" id="GO:0000155">
    <property type="term" value="F:phosphorelay sensor kinase activity"/>
    <property type="evidence" value="ECO:0007669"/>
    <property type="project" value="InterPro"/>
</dbReference>
<dbReference type="InterPro" id="IPR036890">
    <property type="entry name" value="HATPase_C_sf"/>
</dbReference>
<dbReference type="CDD" id="cd17546">
    <property type="entry name" value="REC_hyHK_CKI1_RcsC-like"/>
    <property type="match status" value="2"/>
</dbReference>
<evidence type="ECO:0000256" key="10">
    <source>
        <dbReference type="ARBA" id="ARBA00068150"/>
    </source>
</evidence>
<dbReference type="PANTHER" id="PTHR45339">
    <property type="entry name" value="HYBRID SIGNAL TRANSDUCTION HISTIDINE KINASE J"/>
    <property type="match status" value="1"/>
</dbReference>
<dbReference type="SMART" id="SM00387">
    <property type="entry name" value="HATPase_c"/>
    <property type="match status" value="1"/>
</dbReference>
<dbReference type="InterPro" id="IPR003594">
    <property type="entry name" value="HATPase_dom"/>
</dbReference>
<feature type="region of interest" description="Disordered" evidence="12">
    <location>
        <begin position="656"/>
        <end position="689"/>
    </location>
</feature>
<dbReference type="OrthoDB" id="9810730at2"/>
<dbReference type="EC" id="2.7.13.3" evidence="2"/>
<evidence type="ECO:0000256" key="8">
    <source>
        <dbReference type="ARBA" id="ARBA00023012"/>
    </source>
</evidence>
<keyword evidence="4" id="KW-0808">Transferase</keyword>
<dbReference type="PANTHER" id="PTHR45339:SF1">
    <property type="entry name" value="HYBRID SIGNAL TRANSDUCTION HISTIDINE KINASE J"/>
    <property type="match status" value="1"/>
</dbReference>
<proteinExistence type="predicted"/>
<comment type="caution">
    <text evidence="16">The sequence shown here is derived from an EMBL/GenBank/DDBJ whole genome shotgun (WGS) entry which is preliminary data.</text>
</comment>
<evidence type="ECO:0000256" key="5">
    <source>
        <dbReference type="ARBA" id="ARBA00022741"/>
    </source>
</evidence>
<evidence type="ECO:0000313" key="17">
    <source>
        <dbReference type="Proteomes" id="UP000295131"/>
    </source>
</evidence>
<keyword evidence="7" id="KW-0067">ATP-binding</keyword>
<dbReference type="SUPFAM" id="SSF47384">
    <property type="entry name" value="Homodimeric domain of signal transducing histidine kinase"/>
    <property type="match status" value="1"/>
</dbReference>
<evidence type="ECO:0000256" key="12">
    <source>
        <dbReference type="SAM" id="MobiDB-lite"/>
    </source>
</evidence>
<feature type="transmembrane region" description="Helical" evidence="13">
    <location>
        <begin position="221"/>
        <end position="244"/>
    </location>
</feature>
<feature type="domain" description="Histidine kinase" evidence="14">
    <location>
        <begin position="278"/>
        <end position="503"/>
    </location>
</feature>
<evidence type="ECO:0000256" key="1">
    <source>
        <dbReference type="ARBA" id="ARBA00000085"/>
    </source>
</evidence>
<protein>
    <recommendedName>
        <fullName evidence="10">Sensory/regulatory protein RpfC</fullName>
        <ecNumber evidence="2">2.7.13.3</ecNumber>
    </recommendedName>
</protein>
<dbReference type="PRINTS" id="PR00344">
    <property type="entry name" value="BCTRLSENSOR"/>
</dbReference>
<dbReference type="Gene3D" id="3.30.565.10">
    <property type="entry name" value="Histidine kinase-like ATPase, C-terminal domain"/>
    <property type="match status" value="1"/>
</dbReference>
<evidence type="ECO:0000256" key="3">
    <source>
        <dbReference type="ARBA" id="ARBA00022553"/>
    </source>
</evidence>
<dbReference type="Gene3D" id="3.40.50.2300">
    <property type="match status" value="2"/>
</dbReference>
<dbReference type="AlphaFoldDB" id="A0A4R5PL07"/>
<dbReference type="Gene3D" id="1.10.287.130">
    <property type="match status" value="1"/>
</dbReference>
<dbReference type="SMART" id="SM00388">
    <property type="entry name" value="HisKA"/>
    <property type="match status" value="1"/>
</dbReference>
<dbReference type="Pfam" id="PF00512">
    <property type="entry name" value="HisKA"/>
    <property type="match status" value="1"/>
</dbReference>
<dbReference type="InterPro" id="IPR003661">
    <property type="entry name" value="HisK_dim/P_dom"/>
</dbReference>
<comment type="subunit">
    <text evidence="9">At low DSF concentrations, interacts with RpfF.</text>
</comment>
<sequence>MSNKNVATQRYLTMFRVGYVAALTTIVVLCGYFSVVQRTQNNLISEIGIFSRQLASLDTAMRVQAMQAERFAEQYKSYADIREFDTFGMTLAEKLEHQRNRKIDPDIISARNAFDYRTARGRENLAGVELIWSRLPDSLKTQILRNARLLDPDNPFANHRHFVDRQASGAMRTKTDLYWTSTKMASLYGTTLEPSNSEMQSQIRIYLAKLSQTAGETLEKYLRITFGALVFLGFCVFLPIDLLIHRIVGILQRKTIEADKAVVEARAADRAKSEFLATMSHEIRTPMNGVLGMAELLVRTDLDNRQRTFTNVILKSGNALLEIINDILDYSKIEANQMVLDKRSFSINDTVEDVATLMSARAAEKDLELIVRLRPSLPARLLGDPSRFRQVITNLLGNAVKFTETGNVMIDVDCKELPESENGERVSILVRVSDTGIGIPEEKLKVIFEKFSQVDGSSTRRHEGTGLGLAIASKLVVLMGGEIKVESKSGEGSVFSFEVQMDVDREAAAIPSATTSIDDARVLIVDDIAINRMILTEQLRGWGMDCVAVDNGQMALDFLQHAATGMGIEVDLVILDFQMPDMTGGEVIRHIRSNPAIADTPILLLSSVDQATKLDAISDLLIEATLTKPTRNRDLRMASEEIIRLHRSKLMSKAAANSAPAQAAATEPEDAAPSAQQASAKAAAKPTDNLPDASGKILVAEDNPVNQIVFQQSLAALGREHVLVENGRNAVAAWKKAKPSVILMDISMPEMNGYEATAAIRNIEAEEGLPGTVIIAVTAHAMQGDEDKCLAAGFDDYLAKPVSVDKLDEKLSRWIPDVPMDQSAVA</sequence>
<dbReference type="InterPro" id="IPR005467">
    <property type="entry name" value="His_kinase_dom"/>
</dbReference>
<evidence type="ECO:0000256" key="9">
    <source>
        <dbReference type="ARBA" id="ARBA00064003"/>
    </source>
</evidence>
<dbReference type="FunFam" id="1.10.287.130:FF:000002">
    <property type="entry name" value="Two-component osmosensing histidine kinase"/>
    <property type="match status" value="1"/>
</dbReference>
<reference evidence="16 17" key="1">
    <citation type="journal article" date="2013" name="Int. J. Syst. Evol. Microbiol.">
        <title>Hoeflea suaedae sp. nov., an endophytic bacterium isolated from the root of the halophyte Suaeda maritima.</title>
        <authorList>
            <person name="Chung E.J."/>
            <person name="Park J.A."/>
            <person name="Pramanik P."/>
            <person name="Bibi F."/>
            <person name="Jeon C.O."/>
            <person name="Chung Y.R."/>
        </authorList>
    </citation>
    <scope>NUCLEOTIDE SEQUENCE [LARGE SCALE GENOMIC DNA]</scope>
    <source>
        <strain evidence="16 17">YC6898</strain>
    </source>
</reference>
<evidence type="ECO:0000256" key="7">
    <source>
        <dbReference type="ARBA" id="ARBA00022840"/>
    </source>
</evidence>
<dbReference type="InterPro" id="IPR004358">
    <property type="entry name" value="Sig_transdc_His_kin-like_C"/>
</dbReference>
<dbReference type="SUPFAM" id="SSF52172">
    <property type="entry name" value="CheY-like"/>
    <property type="match status" value="2"/>
</dbReference>
<dbReference type="InterPro" id="IPR036097">
    <property type="entry name" value="HisK_dim/P_sf"/>
</dbReference>
<dbReference type="Proteomes" id="UP000295131">
    <property type="component" value="Unassembled WGS sequence"/>
</dbReference>
<evidence type="ECO:0000259" key="14">
    <source>
        <dbReference type="PROSITE" id="PS50109"/>
    </source>
</evidence>
<name>A0A4R5PL07_9HYPH</name>